<dbReference type="Pfam" id="PF13391">
    <property type="entry name" value="HNH_2"/>
    <property type="match status" value="1"/>
</dbReference>
<accession>A0ABR0SQ17</accession>
<evidence type="ECO:0000313" key="3">
    <source>
        <dbReference type="EMBL" id="KAK5993992.1"/>
    </source>
</evidence>
<evidence type="ECO:0000313" key="4">
    <source>
        <dbReference type="Proteomes" id="UP001338125"/>
    </source>
</evidence>
<feature type="domain" description="HNH nuclease" evidence="2">
    <location>
        <begin position="147"/>
        <end position="224"/>
    </location>
</feature>
<feature type="region of interest" description="Disordered" evidence="1">
    <location>
        <begin position="99"/>
        <end position="124"/>
    </location>
</feature>
<proteinExistence type="predicted"/>
<organism evidence="3 4">
    <name type="scientific">Cladobotryum mycophilum</name>
    <dbReference type="NCBI Taxonomy" id="491253"/>
    <lineage>
        <taxon>Eukaryota</taxon>
        <taxon>Fungi</taxon>
        <taxon>Dikarya</taxon>
        <taxon>Ascomycota</taxon>
        <taxon>Pezizomycotina</taxon>
        <taxon>Sordariomycetes</taxon>
        <taxon>Hypocreomycetidae</taxon>
        <taxon>Hypocreales</taxon>
        <taxon>Hypocreaceae</taxon>
        <taxon>Cladobotryum</taxon>
    </lineage>
</organism>
<sequence length="315" mass="36065">MNVEQDTNPSTNPILLTDGRDIKVVLIEKIWRKYERSNLSRIGKIDLTNIQLSTFLFMLVKDLGELEDLTHIDKYLMIHKFLFFFIKGRAALKIPFTGSRQSDTSITDSSTSQQFVEDAETDDAPSKKLDEGILETAKCRARDGNACILTAAPSPEVCHIIPLATEHRNIYKTHFHYIKAFLGEAVAQRIINLISTPGACDKDWNMISLSPLLRSWWSEGLFALKWLGIVEKNDGISAIQFCFYWMPWTTFDPHEKAEISLTRVNQMLATVVTDRRMSSNRDNERELNDNLHNGQILQINVETDKVENMKLMIDL</sequence>
<dbReference type="Proteomes" id="UP001338125">
    <property type="component" value="Unassembled WGS sequence"/>
</dbReference>
<dbReference type="InterPro" id="IPR003615">
    <property type="entry name" value="HNH_nuc"/>
</dbReference>
<comment type="caution">
    <text evidence="3">The sequence shown here is derived from an EMBL/GenBank/DDBJ whole genome shotgun (WGS) entry which is preliminary data.</text>
</comment>
<protein>
    <recommendedName>
        <fullName evidence="2">HNH nuclease domain-containing protein</fullName>
    </recommendedName>
</protein>
<evidence type="ECO:0000256" key="1">
    <source>
        <dbReference type="SAM" id="MobiDB-lite"/>
    </source>
</evidence>
<gene>
    <name evidence="3" type="ORF">PT974_07431</name>
</gene>
<keyword evidence="4" id="KW-1185">Reference proteome</keyword>
<evidence type="ECO:0000259" key="2">
    <source>
        <dbReference type="Pfam" id="PF13391"/>
    </source>
</evidence>
<reference evidence="3 4" key="1">
    <citation type="submission" date="2024-01" db="EMBL/GenBank/DDBJ databases">
        <title>Complete genome of Cladobotryum mycophilum ATHUM6906.</title>
        <authorList>
            <person name="Christinaki A.C."/>
            <person name="Myridakis A.I."/>
            <person name="Kouvelis V.N."/>
        </authorList>
    </citation>
    <scope>NUCLEOTIDE SEQUENCE [LARGE SCALE GENOMIC DNA]</scope>
    <source>
        <strain evidence="3 4">ATHUM6906</strain>
    </source>
</reference>
<name>A0ABR0SQ17_9HYPO</name>
<dbReference type="EMBL" id="JAVFKD010000012">
    <property type="protein sequence ID" value="KAK5993992.1"/>
    <property type="molecule type" value="Genomic_DNA"/>
</dbReference>
<feature type="compositionally biased region" description="Low complexity" evidence="1">
    <location>
        <begin position="99"/>
        <end position="114"/>
    </location>
</feature>